<feature type="compositionally biased region" description="Basic and acidic residues" evidence="1">
    <location>
        <begin position="188"/>
        <end position="218"/>
    </location>
</feature>
<gene>
    <name evidence="2" type="ORF">OKIOD_LOCUS11492</name>
</gene>
<feature type="compositionally biased region" description="Basic and acidic residues" evidence="1">
    <location>
        <begin position="287"/>
        <end position="303"/>
    </location>
</feature>
<evidence type="ECO:0000256" key="1">
    <source>
        <dbReference type="SAM" id="MobiDB-lite"/>
    </source>
</evidence>
<organism evidence="2 3">
    <name type="scientific">Oikopleura dioica</name>
    <name type="common">Tunicate</name>
    <dbReference type="NCBI Taxonomy" id="34765"/>
    <lineage>
        <taxon>Eukaryota</taxon>
        <taxon>Metazoa</taxon>
        <taxon>Chordata</taxon>
        <taxon>Tunicata</taxon>
        <taxon>Appendicularia</taxon>
        <taxon>Copelata</taxon>
        <taxon>Oikopleuridae</taxon>
        <taxon>Oikopleura</taxon>
    </lineage>
</organism>
<feature type="compositionally biased region" description="Low complexity" evidence="1">
    <location>
        <begin position="850"/>
        <end position="860"/>
    </location>
</feature>
<feature type="region of interest" description="Disordered" evidence="1">
    <location>
        <begin position="71"/>
        <end position="303"/>
    </location>
</feature>
<proteinExistence type="predicted"/>
<feature type="compositionally biased region" description="Basic and acidic residues" evidence="1">
    <location>
        <begin position="158"/>
        <end position="174"/>
    </location>
</feature>
<feature type="compositionally biased region" description="Basic and acidic residues" evidence="1">
    <location>
        <begin position="71"/>
        <end position="81"/>
    </location>
</feature>
<feature type="compositionally biased region" description="Basic and acidic residues" evidence="1">
    <location>
        <begin position="773"/>
        <end position="783"/>
    </location>
</feature>
<feature type="region of interest" description="Disordered" evidence="1">
    <location>
        <begin position="733"/>
        <end position="758"/>
    </location>
</feature>
<sequence length="912" mass="100419">MADKGEMTNQIKAMIFGNRAPGPGQADLKPKKPRTIAYDRHSLVEIGKNTASHTRPSFLDVEYDNISRVDGSKRWDPERWHAGTKAQHLKARREAAAKEMSAKANNASSNSSIIGEPNSWRKSKSDKRSGLAMDEEVENGKNDETFGVSTRLGPQRRSYKEGCKPGNTRDEGPKGDQGSLSSSGASWRDSRKKEPWRRGGDDDKFSDFRNDDGGRDGGNKYGNNNARSGYNDRNNRFNNNRSGGRYGRGDRFGRDSPDEEPEWMNPDDGTEANEMTFMALEGLPGDMRGKETSQGRDKNRDSPELVAFDESAFMGTTDDGGETKLGGALGAALGELDDPLQGELGGALEDDPQMDGLIKSSFMDIMKDDDTDPAPGASKFSAFFDSPAEPELNLPSKKNATAGFPPPQNIGVPAGLIPPNAAGLGLKSQPQPPLGMNLWNIQQAGSGASHPTPEQQMKQQSAQNRVNDVFSQFKNPQVSPIMPLRPPGVAPMPAARNWDILPGTKNEPPRPQQPPAGLPASLFGFGNGPSNSQQQQQRAGPPMPPRGFPMTAMSVEDLEGPRRNISPNNDNQPAPDVKRKLMNLRNEFDQKSNVQRMMFLGAQQPPGQAPQGLLQHAMPQRMPHQMQHQAPRAHQHMQQQHQKQMMDQRDVRAAQEQQRIRVAQYLASEEKNRTLTPTEATFMKQFRAEQNGLYGPGPRTMIDQNLNQLNLGRDNRDHPRSSQNLDFNRQKESFEEKLRQQSSIGSSGPPHPEQVPKFNQFTPTSVMRKMVHRKGDEPGDGRPHRNPKITPLEHTGVVRVPKGATERKLSNGGVSGNKGTAQGAMRNMTNAPPVIYTQQQQQRGAPPPVINSSAPNSSSSTQMLFHQRGLIPSQIRAPASQQASSGNNEDNTMIHRLLQQQPQANRAFPEFG</sequence>
<reference evidence="2 3" key="1">
    <citation type="submission" date="2021-04" db="EMBL/GenBank/DDBJ databases">
        <authorList>
            <person name="Bliznina A."/>
        </authorList>
    </citation>
    <scope>NUCLEOTIDE SEQUENCE [LARGE SCALE GENOMIC DNA]</scope>
</reference>
<protein>
    <submittedName>
        <fullName evidence="2">Oidioi.mRNA.OKI2018_I69.chr1.g2727.t1.cds</fullName>
    </submittedName>
</protein>
<feature type="compositionally biased region" description="Low complexity" evidence="1">
    <location>
        <begin position="102"/>
        <end position="112"/>
    </location>
</feature>
<name>A0ABN7SS03_OIKDI</name>
<keyword evidence="3" id="KW-1185">Reference proteome</keyword>
<dbReference type="EMBL" id="OU015566">
    <property type="protein sequence ID" value="CAG5106182.1"/>
    <property type="molecule type" value="Genomic_DNA"/>
</dbReference>
<evidence type="ECO:0000313" key="2">
    <source>
        <dbReference type="EMBL" id="CAG5106182.1"/>
    </source>
</evidence>
<feature type="compositionally biased region" description="Basic and acidic residues" evidence="1">
    <location>
        <begin position="247"/>
        <end position="256"/>
    </location>
</feature>
<dbReference type="Proteomes" id="UP001158576">
    <property type="component" value="Chromosome 1"/>
</dbReference>
<feature type="compositionally biased region" description="Low complexity" evidence="1">
    <location>
        <begin position="528"/>
        <end position="540"/>
    </location>
</feature>
<feature type="compositionally biased region" description="Basic and acidic residues" evidence="1">
    <location>
        <begin position="92"/>
        <end position="101"/>
    </location>
</feature>
<feature type="region of interest" description="Disordered" evidence="1">
    <location>
        <begin position="496"/>
        <end position="552"/>
    </location>
</feature>
<feature type="region of interest" description="Disordered" evidence="1">
    <location>
        <begin position="838"/>
        <end position="863"/>
    </location>
</feature>
<evidence type="ECO:0000313" key="3">
    <source>
        <dbReference type="Proteomes" id="UP001158576"/>
    </source>
</evidence>
<accession>A0ABN7SS03</accession>
<feature type="region of interest" description="Disordered" evidence="1">
    <location>
        <begin position="771"/>
        <end position="825"/>
    </location>
</feature>
<feature type="compositionally biased region" description="Low complexity" evidence="1">
    <location>
        <begin position="221"/>
        <end position="243"/>
    </location>
</feature>